<comment type="caution">
    <text evidence="3">The sequence shown here is derived from an EMBL/GenBank/DDBJ whole genome shotgun (WGS) entry which is preliminary data.</text>
</comment>
<dbReference type="InterPro" id="IPR036661">
    <property type="entry name" value="Luciferase-like_sf"/>
</dbReference>
<proteinExistence type="predicted"/>
<dbReference type="NCBIfam" id="TIGR03558">
    <property type="entry name" value="oxido_grp_1"/>
    <property type="match status" value="1"/>
</dbReference>
<protein>
    <submittedName>
        <fullName evidence="3">Luciferase</fullName>
    </submittedName>
</protein>
<dbReference type="EMBL" id="MAMP01000024">
    <property type="protein sequence ID" value="OES43840.1"/>
    <property type="molecule type" value="Genomic_DNA"/>
</dbReference>
<evidence type="ECO:0000259" key="2">
    <source>
        <dbReference type="Pfam" id="PF00296"/>
    </source>
</evidence>
<dbReference type="AlphaFoldDB" id="A0A1E7DL89"/>
<dbReference type="InterPro" id="IPR050766">
    <property type="entry name" value="Bact_Lucif_Oxidored"/>
</dbReference>
<dbReference type="Pfam" id="PF00296">
    <property type="entry name" value="Bac_luciferase"/>
    <property type="match status" value="1"/>
</dbReference>
<sequence>MSILYSVLDLAPITADGTSAGSFRNSADLARHAEKWGYNRYWLAEHHNMPGIASSATSVVIGHIASATKTIRVGSGGIMLPNHAPLVIAEQFGTLESLFPGRIDLGLGRAPGTDQMTMRALRRQNMSDGHDFPEQLEELRGYFEGRNHIHAVPGEGLNIPIWLLGSSGFSARLAGDLGLPFSFASHFSPDNTMPALALYRRHFTPSDVLEKPHAMLGVNVIAADTDAEAERLATSMQQQFLNLIRNNAVPLQPPVDNMDSIWSEFEKAALQQQLGASIIGGPETVKKKLSSFIEETNADEIMVNAQIFDHDARLRSFEIVADILK</sequence>
<dbReference type="OrthoDB" id="9780518at2"/>
<accession>A0A1E7DL89</accession>
<dbReference type="InterPro" id="IPR019949">
    <property type="entry name" value="CmoO-like"/>
</dbReference>
<dbReference type="InterPro" id="IPR011251">
    <property type="entry name" value="Luciferase-like_dom"/>
</dbReference>
<dbReference type="GO" id="GO:0016705">
    <property type="term" value="F:oxidoreductase activity, acting on paired donors, with incorporation or reduction of molecular oxygen"/>
    <property type="evidence" value="ECO:0007669"/>
    <property type="project" value="InterPro"/>
</dbReference>
<dbReference type="STRING" id="1714016.BA724_12150"/>
<dbReference type="PANTHER" id="PTHR30137">
    <property type="entry name" value="LUCIFERASE-LIKE MONOOXYGENASE"/>
    <property type="match status" value="1"/>
</dbReference>
<dbReference type="RefSeq" id="WP_069939618.1">
    <property type="nucleotide sequence ID" value="NZ_MAMP01000024.1"/>
</dbReference>
<gene>
    <name evidence="3" type="ORF">BA724_12150</name>
</gene>
<name>A0A1E7DL89_9BACI</name>
<reference evidence="3 4" key="1">
    <citation type="submission" date="2016-06" db="EMBL/GenBank/DDBJ databases">
        <title>Domibacillus iocasae genome sequencing.</title>
        <authorList>
            <person name="Verma A."/>
            <person name="Pal Y."/>
            <person name="Ojha A.K."/>
            <person name="Krishnamurthi S."/>
        </authorList>
    </citation>
    <scope>NUCLEOTIDE SEQUENCE [LARGE SCALE GENOMIC DNA]</scope>
    <source>
        <strain evidence="3 4">DSM 29979</strain>
    </source>
</reference>
<dbReference type="GO" id="GO:0005829">
    <property type="term" value="C:cytosol"/>
    <property type="evidence" value="ECO:0007669"/>
    <property type="project" value="TreeGrafter"/>
</dbReference>
<dbReference type="Proteomes" id="UP000095658">
    <property type="component" value="Unassembled WGS sequence"/>
</dbReference>
<organism evidence="3 4">
    <name type="scientific">Domibacillus iocasae</name>
    <dbReference type="NCBI Taxonomy" id="1714016"/>
    <lineage>
        <taxon>Bacteria</taxon>
        <taxon>Bacillati</taxon>
        <taxon>Bacillota</taxon>
        <taxon>Bacilli</taxon>
        <taxon>Bacillales</taxon>
        <taxon>Bacillaceae</taxon>
        <taxon>Domibacillus</taxon>
    </lineage>
</organism>
<dbReference type="SUPFAM" id="SSF51679">
    <property type="entry name" value="Bacterial luciferase-like"/>
    <property type="match status" value="1"/>
</dbReference>
<evidence type="ECO:0000313" key="4">
    <source>
        <dbReference type="Proteomes" id="UP000095658"/>
    </source>
</evidence>
<comment type="similarity">
    <text evidence="1">To bacterial alkanal monooxygenase alpha and beta chains.</text>
</comment>
<dbReference type="FunFam" id="3.20.20.30:FF:000002">
    <property type="entry name" value="LLM class flavin-dependent oxidoreductase"/>
    <property type="match status" value="1"/>
</dbReference>
<dbReference type="PANTHER" id="PTHR30137:SF6">
    <property type="entry name" value="LUCIFERASE-LIKE MONOOXYGENASE"/>
    <property type="match status" value="1"/>
</dbReference>
<feature type="domain" description="Luciferase-like" evidence="2">
    <location>
        <begin position="7"/>
        <end position="295"/>
    </location>
</feature>
<evidence type="ECO:0000256" key="1">
    <source>
        <dbReference type="ARBA" id="ARBA00007789"/>
    </source>
</evidence>
<evidence type="ECO:0000313" key="3">
    <source>
        <dbReference type="EMBL" id="OES43840.1"/>
    </source>
</evidence>
<dbReference type="Gene3D" id="3.20.20.30">
    <property type="entry name" value="Luciferase-like domain"/>
    <property type="match status" value="1"/>
</dbReference>
<keyword evidence="4" id="KW-1185">Reference proteome</keyword>